<evidence type="ECO:0000313" key="2">
    <source>
        <dbReference type="EMBL" id="CDO69403.1"/>
    </source>
</evidence>
<feature type="region of interest" description="Disordered" evidence="1">
    <location>
        <begin position="96"/>
        <end position="127"/>
    </location>
</feature>
<accession>A0A060SAJ1</accession>
<sequence>MMEAKHISAVKKPYRRSSHNKPLGQIILINQHLDKLAALRVDLDTRHMLEGQCPCLPPYMQPDAARTGAADTIPAALDESSSDEDKNDNTELYRQHHEPQAADTAGGEPHGDDSAAEPEEGVVGDLEGPTLMAECVLSKTSLRGYPKHVRQLVQAIHVPVLPDKIQRFLYNQLMPNPGPGVPMAAEVPLKSCPLFDANISVFPSAIATYYAPSDPLGPQGMHREWIRSVGSWRGEGPWRNCVFMEQGTDLPGFRSLLVAHVCLFFSFKFHNQFWTLSISIAWCAAPISLEWLGTNTSPTVYDTLIL</sequence>
<keyword evidence="3" id="KW-1185">Reference proteome</keyword>
<dbReference type="AlphaFoldDB" id="A0A060SAJ1"/>
<dbReference type="OrthoDB" id="3199698at2759"/>
<reference evidence="2" key="1">
    <citation type="submission" date="2014-01" db="EMBL/GenBank/DDBJ databases">
        <title>The genome of the white-rot fungus Pycnoporus cinnabarinus: a basidiomycete model with a versatile arsenal for lignocellulosic biomass breakdown.</title>
        <authorList>
            <person name="Levasseur A."/>
            <person name="Lomascolo A."/>
            <person name="Ruiz-Duenas F.J."/>
            <person name="Uzan E."/>
            <person name="Piumi F."/>
            <person name="Kues U."/>
            <person name="Ram A.F.J."/>
            <person name="Murat C."/>
            <person name="Haon M."/>
            <person name="Benoit I."/>
            <person name="Arfi Y."/>
            <person name="Chevret D."/>
            <person name="Drula E."/>
            <person name="Kwon M.J."/>
            <person name="Gouret P."/>
            <person name="Lesage-Meessen L."/>
            <person name="Lombard V."/>
            <person name="Mariette J."/>
            <person name="Noirot C."/>
            <person name="Park J."/>
            <person name="Patyshakuliyeva A."/>
            <person name="Wieneger R.A.B."/>
            <person name="Wosten H.A.B."/>
            <person name="Martin F."/>
            <person name="Coutinho P.M."/>
            <person name="de Vries R."/>
            <person name="Martinez A.T."/>
            <person name="Klopp C."/>
            <person name="Pontarotti P."/>
            <person name="Henrissat B."/>
            <person name="Record E."/>
        </authorList>
    </citation>
    <scope>NUCLEOTIDE SEQUENCE [LARGE SCALE GENOMIC DNA]</scope>
    <source>
        <strain evidence="2">BRFM137</strain>
    </source>
</reference>
<comment type="caution">
    <text evidence="2">The sequence shown here is derived from an EMBL/GenBank/DDBJ whole genome shotgun (WGS) entry which is preliminary data.</text>
</comment>
<dbReference type="Proteomes" id="UP000029665">
    <property type="component" value="Unassembled WGS sequence"/>
</dbReference>
<dbReference type="STRING" id="5643.A0A060SAJ1"/>
<name>A0A060SAJ1_PYCCI</name>
<organism evidence="2 3">
    <name type="scientific">Pycnoporus cinnabarinus</name>
    <name type="common">Cinnabar-red polypore</name>
    <name type="synonym">Trametes cinnabarina</name>
    <dbReference type="NCBI Taxonomy" id="5643"/>
    <lineage>
        <taxon>Eukaryota</taxon>
        <taxon>Fungi</taxon>
        <taxon>Dikarya</taxon>
        <taxon>Basidiomycota</taxon>
        <taxon>Agaricomycotina</taxon>
        <taxon>Agaricomycetes</taxon>
        <taxon>Polyporales</taxon>
        <taxon>Polyporaceae</taxon>
        <taxon>Trametes</taxon>
    </lineage>
</organism>
<dbReference type="HOGENOM" id="CLU_909561_0_0_1"/>
<protein>
    <submittedName>
        <fullName evidence="2">Uncharacterized protein</fullName>
    </submittedName>
</protein>
<evidence type="ECO:0000313" key="3">
    <source>
        <dbReference type="Proteomes" id="UP000029665"/>
    </source>
</evidence>
<proteinExistence type="predicted"/>
<gene>
    <name evidence="2" type="ORF">BN946_scf184742.g1</name>
</gene>
<dbReference type="EMBL" id="CCBP010000042">
    <property type="protein sequence ID" value="CDO69403.1"/>
    <property type="molecule type" value="Genomic_DNA"/>
</dbReference>
<evidence type="ECO:0000256" key="1">
    <source>
        <dbReference type="SAM" id="MobiDB-lite"/>
    </source>
</evidence>